<evidence type="ECO:0000313" key="5">
    <source>
        <dbReference type="Proteomes" id="UP000461768"/>
    </source>
</evidence>
<feature type="domain" description="Phosphoribosyltransferase" evidence="2">
    <location>
        <begin position="149"/>
        <end position="238"/>
    </location>
</feature>
<dbReference type="Pfam" id="PF18912">
    <property type="entry name" value="DZR_2"/>
    <property type="match status" value="1"/>
</dbReference>
<reference evidence="4 5" key="1">
    <citation type="submission" date="2019-09" db="EMBL/GenBank/DDBJ databases">
        <authorList>
            <person name="Valk L.C."/>
        </authorList>
    </citation>
    <scope>NUCLEOTIDE SEQUENCE [LARGE SCALE GENOMIC DNA]</scope>
    <source>
        <strain evidence="4">GalUA</strain>
    </source>
</reference>
<dbReference type="InterPro" id="IPR051910">
    <property type="entry name" value="ComF/GntX_DNA_util-trans"/>
</dbReference>
<dbReference type="InterPro" id="IPR029057">
    <property type="entry name" value="PRTase-like"/>
</dbReference>
<dbReference type="Pfam" id="PF00156">
    <property type="entry name" value="Pribosyltran"/>
    <property type="match status" value="1"/>
</dbReference>
<evidence type="ECO:0000259" key="3">
    <source>
        <dbReference type="Pfam" id="PF18912"/>
    </source>
</evidence>
<evidence type="ECO:0000256" key="1">
    <source>
        <dbReference type="ARBA" id="ARBA00008007"/>
    </source>
</evidence>
<keyword evidence="5" id="KW-1185">Reference proteome</keyword>
<dbReference type="PANTHER" id="PTHR47505:SF1">
    <property type="entry name" value="DNA UTILIZATION PROTEIN YHGH"/>
    <property type="match status" value="1"/>
</dbReference>
<dbReference type="Proteomes" id="UP000461768">
    <property type="component" value="Unassembled WGS sequence"/>
</dbReference>
<dbReference type="OrthoDB" id="9779910at2"/>
<dbReference type="InterPro" id="IPR000836">
    <property type="entry name" value="PRTase_dom"/>
</dbReference>
<dbReference type="SUPFAM" id="SSF53271">
    <property type="entry name" value="PRTase-like"/>
    <property type="match status" value="1"/>
</dbReference>
<dbReference type="AlphaFoldDB" id="A0A7V7UA95"/>
<comment type="caution">
    <text evidence="4">The sequence shown here is derived from an EMBL/GenBank/DDBJ whole genome shotgun (WGS) entry which is preliminary data.</text>
</comment>
<evidence type="ECO:0000259" key="2">
    <source>
        <dbReference type="Pfam" id="PF00156"/>
    </source>
</evidence>
<comment type="similarity">
    <text evidence="1">Belongs to the ComF/GntX family.</text>
</comment>
<dbReference type="CDD" id="cd06223">
    <property type="entry name" value="PRTases_typeI"/>
    <property type="match status" value="1"/>
</dbReference>
<name>A0A7V7UA95_9FIRM</name>
<gene>
    <name evidence="4" type="ORF">F7O84_18000</name>
</gene>
<dbReference type="RefSeq" id="WP_151148446.1">
    <property type="nucleotide sequence ID" value="NZ_WAGX01000008.1"/>
</dbReference>
<dbReference type="PANTHER" id="PTHR47505">
    <property type="entry name" value="DNA UTILIZATION PROTEIN YHGH"/>
    <property type="match status" value="1"/>
</dbReference>
<dbReference type="EMBL" id="WAGX01000008">
    <property type="protein sequence ID" value="KAB1434381.1"/>
    <property type="molecule type" value="Genomic_DNA"/>
</dbReference>
<evidence type="ECO:0000313" key="4">
    <source>
        <dbReference type="EMBL" id="KAB1434381.1"/>
    </source>
</evidence>
<proteinExistence type="inferred from homology"/>
<dbReference type="Gene3D" id="3.40.50.2020">
    <property type="match status" value="1"/>
</dbReference>
<reference evidence="4 5" key="2">
    <citation type="submission" date="2020-02" db="EMBL/GenBank/DDBJ databases">
        <title>Candidatus Galacturonibacter soehngenii shows hetero-acetogenic catabolism of galacturonic acid but lacks a canonical carbon monoxide dehydrogenase/acetyl-CoA synthase complex.</title>
        <authorList>
            <person name="Diender M."/>
            <person name="Stouten G.R."/>
            <person name="Petersen J.F."/>
            <person name="Nielsen P.H."/>
            <person name="Dueholm M.S."/>
            <person name="Pronk J.T."/>
            <person name="Van Loosdrecht M.C.M."/>
        </authorList>
    </citation>
    <scope>NUCLEOTIDE SEQUENCE [LARGE SCALE GENOMIC DNA]</scope>
    <source>
        <strain evidence="4">GalUA</strain>
    </source>
</reference>
<organism evidence="4 5">
    <name type="scientific">Candidatus Galacturonatibacter soehngenii</name>
    <dbReference type="NCBI Taxonomy" id="2307010"/>
    <lineage>
        <taxon>Bacteria</taxon>
        <taxon>Bacillati</taxon>
        <taxon>Bacillota</taxon>
        <taxon>Clostridia</taxon>
        <taxon>Lachnospirales</taxon>
        <taxon>Lachnospiraceae</taxon>
        <taxon>Candidatus Galacturonatibacter</taxon>
    </lineage>
</organism>
<protein>
    <submittedName>
        <fullName evidence="4">ComF family protein</fullName>
    </submittedName>
</protein>
<sequence length="245" mass="28634">MQKYTRILENLKEELIGIIYPRTCPICGEILQKNNLQVCNACKKKIKYIKEPACKKCGKQLQVEEQECCFDCLKKEHNFTKGIALYCHDEWIRKSIYKFKYSNKREYAKIYANEIILRYRSKIEEWNADYLIPIPLHKSKLRARGYNQAEDLSRELSKELLIPMLKNGVYRIKKTLPQKELNDKQRINNLEKAFKIGNIDVKSKRVILIDDIYTTGATIDSVAEVLIQSGVKDIYFITISIGEGL</sequence>
<accession>A0A7V7UA95</accession>
<feature type="domain" description="Double zinc ribbon" evidence="3">
    <location>
        <begin position="16"/>
        <end position="73"/>
    </location>
</feature>
<dbReference type="InterPro" id="IPR044005">
    <property type="entry name" value="DZR_2"/>
</dbReference>